<gene>
    <name evidence="9" type="ORF">QYE76_034220</name>
</gene>
<organism evidence="9 10">
    <name type="scientific">Lolium multiflorum</name>
    <name type="common">Italian ryegrass</name>
    <name type="synonym">Lolium perenne subsp. multiflorum</name>
    <dbReference type="NCBI Taxonomy" id="4521"/>
    <lineage>
        <taxon>Eukaryota</taxon>
        <taxon>Viridiplantae</taxon>
        <taxon>Streptophyta</taxon>
        <taxon>Embryophyta</taxon>
        <taxon>Tracheophyta</taxon>
        <taxon>Spermatophyta</taxon>
        <taxon>Magnoliopsida</taxon>
        <taxon>Liliopsida</taxon>
        <taxon>Poales</taxon>
        <taxon>Poaceae</taxon>
        <taxon>BOP clade</taxon>
        <taxon>Pooideae</taxon>
        <taxon>Poodae</taxon>
        <taxon>Poeae</taxon>
        <taxon>Poeae Chloroplast Group 2 (Poeae type)</taxon>
        <taxon>Loliodinae</taxon>
        <taxon>Loliinae</taxon>
        <taxon>Lolium</taxon>
    </lineage>
</organism>
<evidence type="ECO:0000256" key="5">
    <source>
        <dbReference type="ARBA" id="ARBA00022801"/>
    </source>
</evidence>
<evidence type="ECO:0000256" key="4">
    <source>
        <dbReference type="ARBA" id="ARBA00022786"/>
    </source>
</evidence>
<evidence type="ECO:0000313" key="9">
    <source>
        <dbReference type="EMBL" id="KAK1610547.1"/>
    </source>
</evidence>
<dbReference type="InterPro" id="IPR003323">
    <property type="entry name" value="OTU_dom"/>
</dbReference>
<accession>A0AAD8VK12</accession>
<sequence>MDGRRHSPHADDPTCGGGGANPSITPQEPEVYSPAASPPRAHHSGQPGKSIFVNEDPSGSPTIGAASSSAWGPVEDQESKITDKNAAPFLLGPRRLSSPTGGSDSDSDDDDCDTWGGFSDHTCGGASTSLSSPDAYDCRTFFADPAFQEEAHHEILDHSFWRYEDVPCDHTSENGGPTIHEKEPLSSLEAELVYKDMKDKANMLLANYSEYRKVSGDGSCLYRSFIYSYLEQLVKVSPDEELRLIGTLEPLLEKFQRLHLPGSYADGHNAFVNLILDCMDHKQILSVSDYEDWIFQESQNEQNFANIISYLRLVASIQICTEVEKFRHVILDLDPLYPEGWCRRKVIPMRAEGDEIHLVALTDVLHVPLRIVIVDISGIEEPNTHIIYESPDDLPLTPSVTLLYRPGHYDIIYKKCL</sequence>
<keyword evidence="6" id="KW-0788">Thiol protease</keyword>
<protein>
    <recommendedName>
        <fullName evidence="2">ubiquitinyl hydrolase 1</fullName>
        <ecNumber evidence="2">3.4.19.12</ecNumber>
    </recommendedName>
</protein>
<dbReference type="PANTHER" id="PTHR12931:SF22">
    <property type="entry name" value="UBIQUITINYL HYDROLASE 1"/>
    <property type="match status" value="1"/>
</dbReference>
<evidence type="ECO:0000256" key="3">
    <source>
        <dbReference type="ARBA" id="ARBA00022670"/>
    </source>
</evidence>
<dbReference type="Gene3D" id="3.30.200.60">
    <property type="entry name" value="Peptidase C65 Otubain, subdomain 1"/>
    <property type="match status" value="1"/>
</dbReference>
<evidence type="ECO:0000256" key="7">
    <source>
        <dbReference type="SAM" id="MobiDB-lite"/>
    </source>
</evidence>
<keyword evidence="10" id="KW-1185">Reference proteome</keyword>
<name>A0AAD8VK12_LOLMU</name>
<comment type="catalytic activity">
    <reaction evidence="1">
        <text>Thiol-dependent hydrolysis of ester, thioester, amide, peptide and isopeptide bonds formed by the C-terminal Gly of ubiquitin (a 76-residue protein attached to proteins as an intracellular targeting signal).</text>
        <dbReference type="EC" id="3.4.19.12"/>
    </reaction>
</comment>
<evidence type="ECO:0000256" key="1">
    <source>
        <dbReference type="ARBA" id="ARBA00000707"/>
    </source>
</evidence>
<feature type="compositionally biased region" description="Polar residues" evidence="7">
    <location>
        <begin position="57"/>
        <end position="70"/>
    </location>
</feature>
<dbReference type="PROSITE" id="PS50802">
    <property type="entry name" value="OTU"/>
    <property type="match status" value="1"/>
</dbReference>
<comment type="caution">
    <text evidence="9">The sequence shown here is derived from an EMBL/GenBank/DDBJ whole genome shotgun (WGS) entry which is preliminary data.</text>
</comment>
<dbReference type="InterPro" id="IPR038765">
    <property type="entry name" value="Papain-like_cys_pep_sf"/>
</dbReference>
<evidence type="ECO:0000256" key="6">
    <source>
        <dbReference type="ARBA" id="ARBA00022807"/>
    </source>
</evidence>
<dbReference type="InterPro" id="IPR042468">
    <property type="entry name" value="Peptidase_C65_otubain_sub1"/>
</dbReference>
<dbReference type="GO" id="GO:0005634">
    <property type="term" value="C:nucleus"/>
    <property type="evidence" value="ECO:0007669"/>
    <property type="project" value="TreeGrafter"/>
</dbReference>
<proteinExistence type="predicted"/>
<feature type="domain" description="OTU" evidence="8">
    <location>
        <begin position="209"/>
        <end position="415"/>
    </location>
</feature>
<dbReference type="Gene3D" id="1.20.1300.20">
    <property type="entry name" value="Peptidase C65 Otubain, subdomain 2"/>
    <property type="match status" value="1"/>
</dbReference>
<dbReference type="GO" id="GO:0043130">
    <property type="term" value="F:ubiquitin binding"/>
    <property type="evidence" value="ECO:0007669"/>
    <property type="project" value="TreeGrafter"/>
</dbReference>
<evidence type="ECO:0000256" key="2">
    <source>
        <dbReference type="ARBA" id="ARBA00012759"/>
    </source>
</evidence>
<dbReference type="GO" id="GO:0006508">
    <property type="term" value="P:proteolysis"/>
    <property type="evidence" value="ECO:0007669"/>
    <property type="project" value="UniProtKB-KW"/>
</dbReference>
<keyword evidence="4" id="KW-0833">Ubl conjugation pathway</keyword>
<dbReference type="GO" id="GO:0071108">
    <property type="term" value="P:protein K48-linked deubiquitination"/>
    <property type="evidence" value="ECO:0007669"/>
    <property type="project" value="TreeGrafter"/>
</dbReference>
<dbReference type="InterPro" id="IPR042467">
    <property type="entry name" value="Peptidase_C65_otubain_sub2"/>
</dbReference>
<evidence type="ECO:0000313" key="10">
    <source>
        <dbReference type="Proteomes" id="UP001231189"/>
    </source>
</evidence>
<dbReference type="Pfam" id="PF10275">
    <property type="entry name" value="Peptidase_C65"/>
    <property type="match status" value="1"/>
</dbReference>
<reference evidence="9" key="1">
    <citation type="submission" date="2023-07" db="EMBL/GenBank/DDBJ databases">
        <title>A chromosome-level genome assembly of Lolium multiflorum.</title>
        <authorList>
            <person name="Chen Y."/>
            <person name="Copetti D."/>
            <person name="Kolliker R."/>
            <person name="Studer B."/>
        </authorList>
    </citation>
    <scope>NUCLEOTIDE SEQUENCE</scope>
    <source>
        <strain evidence="9">02402/16</strain>
        <tissue evidence="9">Leaf</tissue>
    </source>
</reference>
<dbReference type="EMBL" id="JAUUTY010000007">
    <property type="protein sequence ID" value="KAK1610547.1"/>
    <property type="molecule type" value="Genomic_DNA"/>
</dbReference>
<evidence type="ECO:0000259" key="8">
    <source>
        <dbReference type="PROSITE" id="PS50802"/>
    </source>
</evidence>
<dbReference type="InterPro" id="IPR019400">
    <property type="entry name" value="Peptidase_C65_otubain"/>
</dbReference>
<dbReference type="Proteomes" id="UP001231189">
    <property type="component" value="Unassembled WGS sequence"/>
</dbReference>
<dbReference type="PANTHER" id="PTHR12931">
    <property type="entry name" value="UBIQUITIN THIOLESTERASE PROTEIN OTUB"/>
    <property type="match status" value="1"/>
</dbReference>
<dbReference type="SUPFAM" id="SSF54001">
    <property type="entry name" value="Cysteine proteinases"/>
    <property type="match status" value="1"/>
</dbReference>
<dbReference type="GO" id="GO:0004843">
    <property type="term" value="F:cysteine-type deubiquitinase activity"/>
    <property type="evidence" value="ECO:0007669"/>
    <property type="project" value="UniProtKB-EC"/>
</dbReference>
<feature type="region of interest" description="Disordered" evidence="7">
    <location>
        <begin position="1"/>
        <end position="111"/>
    </location>
</feature>
<dbReference type="CDD" id="cd22749">
    <property type="entry name" value="Otubain_C65"/>
    <property type="match status" value="1"/>
</dbReference>
<dbReference type="EC" id="3.4.19.12" evidence="2"/>
<keyword evidence="5" id="KW-0378">Hydrolase</keyword>
<keyword evidence="3" id="KW-0645">Protease</keyword>
<dbReference type="AlphaFoldDB" id="A0AAD8VK12"/>
<feature type="compositionally biased region" description="Basic and acidic residues" evidence="7">
    <location>
        <begin position="1"/>
        <end position="12"/>
    </location>
</feature>